<evidence type="ECO:0000256" key="1">
    <source>
        <dbReference type="ARBA" id="ARBA00009981"/>
    </source>
</evidence>
<organism evidence="2 3">
    <name type="scientific">Megamonas hypermegale</name>
    <dbReference type="NCBI Taxonomy" id="158847"/>
    <lineage>
        <taxon>Bacteria</taxon>
        <taxon>Bacillati</taxon>
        <taxon>Bacillota</taxon>
        <taxon>Negativicutes</taxon>
        <taxon>Selenomonadales</taxon>
        <taxon>Selenomonadaceae</taxon>
        <taxon>Megamonas</taxon>
    </lineage>
</organism>
<dbReference type="Gene3D" id="3.40.1620.10">
    <property type="entry name" value="YefM-like domain"/>
    <property type="match status" value="1"/>
</dbReference>
<reference evidence="2" key="2">
    <citation type="submission" date="2021-09" db="EMBL/GenBank/DDBJ databases">
        <authorList>
            <person name="Gilroy R."/>
        </authorList>
    </citation>
    <scope>NUCLEOTIDE SEQUENCE</scope>
    <source>
        <strain evidence="2">7318</strain>
    </source>
</reference>
<dbReference type="InterPro" id="IPR036165">
    <property type="entry name" value="YefM-like_sf"/>
</dbReference>
<dbReference type="AlphaFoldDB" id="A0A921L8Y5"/>
<dbReference type="NCBIfam" id="TIGR01552">
    <property type="entry name" value="phd_fam"/>
    <property type="match status" value="1"/>
</dbReference>
<accession>A0A921L8Y5</accession>
<comment type="similarity">
    <text evidence="1">Belongs to the phD/YefM antitoxin family.</text>
</comment>
<dbReference type="SUPFAM" id="SSF143120">
    <property type="entry name" value="YefM-like"/>
    <property type="match status" value="1"/>
</dbReference>
<gene>
    <name evidence="2" type="ORF">K8V65_02530</name>
</gene>
<sequence>MLVISSSDLLNEFTLYADKAADEKETLIVQRSSGKNLVVMSMEQFNEMQKQIFLAKEAAKCEVENGK</sequence>
<dbReference type="RefSeq" id="WP_303690636.1">
    <property type="nucleotide sequence ID" value="NZ_CAKMHU010000003.1"/>
</dbReference>
<proteinExistence type="inferred from homology"/>
<dbReference type="Proteomes" id="UP000780768">
    <property type="component" value="Unassembled WGS sequence"/>
</dbReference>
<comment type="caution">
    <text evidence="2">The sequence shown here is derived from an EMBL/GenBank/DDBJ whole genome shotgun (WGS) entry which is preliminary data.</text>
</comment>
<protein>
    <submittedName>
        <fullName evidence="2">Type II toxin-antitoxin system prevent-host-death family antitoxin</fullName>
    </submittedName>
</protein>
<evidence type="ECO:0000313" key="3">
    <source>
        <dbReference type="Proteomes" id="UP000780768"/>
    </source>
</evidence>
<name>A0A921L8Y5_9FIRM</name>
<reference evidence="2" key="1">
    <citation type="journal article" date="2021" name="PeerJ">
        <title>Extensive microbial diversity within the chicken gut microbiome revealed by metagenomics and culture.</title>
        <authorList>
            <person name="Gilroy R."/>
            <person name="Ravi A."/>
            <person name="Getino M."/>
            <person name="Pursley I."/>
            <person name="Horton D.L."/>
            <person name="Alikhan N.F."/>
            <person name="Baker D."/>
            <person name="Gharbi K."/>
            <person name="Hall N."/>
            <person name="Watson M."/>
            <person name="Adriaenssens E.M."/>
            <person name="Foster-Nyarko E."/>
            <person name="Jarju S."/>
            <person name="Secka A."/>
            <person name="Antonio M."/>
            <person name="Oren A."/>
            <person name="Chaudhuri R.R."/>
            <person name="La Ragione R."/>
            <person name="Hildebrand F."/>
            <person name="Pallen M.J."/>
        </authorList>
    </citation>
    <scope>NUCLEOTIDE SEQUENCE</scope>
    <source>
        <strain evidence="2">7318</strain>
    </source>
</reference>
<evidence type="ECO:0000313" key="2">
    <source>
        <dbReference type="EMBL" id="HJF84526.1"/>
    </source>
</evidence>
<dbReference type="EMBL" id="DYVR01000068">
    <property type="protein sequence ID" value="HJF84526.1"/>
    <property type="molecule type" value="Genomic_DNA"/>
</dbReference>